<gene>
    <name evidence="1" type="ORF">EUBSIR_01545</name>
</gene>
<reference evidence="1" key="2">
    <citation type="submission" date="2014-06" db="EMBL/GenBank/DDBJ databases">
        <title>Draft genome sequence of Eubacterium siraeum (DSM 15702).</title>
        <authorList>
            <person name="Sudarsanam P."/>
            <person name="Ley R."/>
            <person name="Guruge J."/>
            <person name="Turnbaugh P.J."/>
            <person name="Mahowald M."/>
            <person name="Liep D."/>
            <person name="Gordon J."/>
        </authorList>
    </citation>
    <scope>NUCLEOTIDE SEQUENCE</scope>
    <source>
        <strain evidence="1">DSM 15702</strain>
    </source>
</reference>
<evidence type="ECO:0000313" key="2">
    <source>
        <dbReference type="Proteomes" id="UP000005326"/>
    </source>
</evidence>
<proteinExistence type="predicted"/>
<accession>B0MNY8</accession>
<protein>
    <submittedName>
        <fullName evidence="1">Uncharacterized protein</fullName>
    </submittedName>
</protein>
<sequence>MPEKMSAFADKYDFRDSGLFPDRNLVFCICKMSQYADFAMKCVCFA</sequence>
<dbReference type="Proteomes" id="UP000005326">
    <property type="component" value="Unassembled WGS sequence"/>
</dbReference>
<dbReference type="AlphaFoldDB" id="B0MNY8"/>
<organism evidence="1 2">
    <name type="scientific">[Eubacterium] siraeum DSM 15702</name>
    <dbReference type="NCBI Taxonomy" id="428128"/>
    <lineage>
        <taxon>Bacteria</taxon>
        <taxon>Bacillati</taxon>
        <taxon>Bacillota</taxon>
        <taxon>Clostridia</taxon>
        <taxon>Eubacteriales</taxon>
        <taxon>Oscillospiraceae</taxon>
        <taxon>Oscillospiraceae incertae sedis</taxon>
    </lineage>
</organism>
<keyword evidence="2" id="KW-1185">Reference proteome</keyword>
<comment type="caution">
    <text evidence="1">The sequence shown here is derived from an EMBL/GenBank/DDBJ whole genome shotgun (WGS) entry which is preliminary data.</text>
</comment>
<evidence type="ECO:0000313" key="1">
    <source>
        <dbReference type="EMBL" id="EDS00625.1"/>
    </source>
</evidence>
<name>B0MNY8_9FIRM</name>
<reference evidence="1" key="1">
    <citation type="submission" date="2007-10" db="EMBL/GenBank/DDBJ databases">
        <authorList>
            <person name="Fulton L."/>
            <person name="Clifton S."/>
            <person name="Fulton B."/>
            <person name="Xu J."/>
            <person name="Minx P."/>
            <person name="Pepin K.H."/>
            <person name="Johnson M."/>
            <person name="Thiruvilangam P."/>
            <person name="Bhonagiri V."/>
            <person name="Nash W.E."/>
            <person name="Mardis E.R."/>
            <person name="Wilson R.K."/>
        </authorList>
    </citation>
    <scope>NUCLEOTIDE SEQUENCE [LARGE SCALE GENOMIC DNA]</scope>
    <source>
        <strain evidence="1">DSM 15702</strain>
    </source>
</reference>
<dbReference type="EMBL" id="ABCA03000047">
    <property type="protein sequence ID" value="EDS00625.1"/>
    <property type="molecule type" value="Genomic_DNA"/>
</dbReference>